<proteinExistence type="predicted"/>
<evidence type="ECO:0000313" key="5">
    <source>
        <dbReference type="Proteomes" id="UP000243579"/>
    </source>
</evidence>
<dbReference type="PANTHER" id="PTHR35310:SF1">
    <property type="entry name" value="CELL WALL INTEGRITY_STRESS RESPONSE COMPONENT-LIKE PROTEIN"/>
    <property type="match status" value="1"/>
</dbReference>
<keyword evidence="5" id="KW-1185">Reference proteome</keyword>
<feature type="transmembrane region" description="Helical" evidence="2">
    <location>
        <begin position="426"/>
        <end position="446"/>
    </location>
</feature>
<dbReference type="EMBL" id="JNBR01000019">
    <property type="protein sequence ID" value="OQS00970.1"/>
    <property type="molecule type" value="Genomic_DNA"/>
</dbReference>
<feature type="coiled-coil region" evidence="1">
    <location>
        <begin position="150"/>
        <end position="212"/>
    </location>
</feature>
<accession>A0A1V9ZT42</accession>
<dbReference type="Proteomes" id="UP000243579">
    <property type="component" value="Unassembled WGS sequence"/>
</dbReference>
<organism evidence="4 5">
    <name type="scientific">Achlya hypogyna</name>
    <name type="common">Oomycete</name>
    <name type="synonym">Protoachlya hypogyna</name>
    <dbReference type="NCBI Taxonomy" id="1202772"/>
    <lineage>
        <taxon>Eukaryota</taxon>
        <taxon>Sar</taxon>
        <taxon>Stramenopiles</taxon>
        <taxon>Oomycota</taxon>
        <taxon>Saprolegniomycetes</taxon>
        <taxon>Saprolegniales</taxon>
        <taxon>Achlyaceae</taxon>
        <taxon>Achlya</taxon>
    </lineage>
</organism>
<evidence type="ECO:0000313" key="4">
    <source>
        <dbReference type="EMBL" id="OQS00970.1"/>
    </source>
</evidence>
<keyword evidence="2" id="KW-0812">Transmembrane</keyword>
<feature type="chain" id="PRO_5012935547" description="Secreted protein" evidence="3">
    <location>
        <begin position="20"/>
        <end position="455"/>
    </location>
</feature>
<evidence type="ECO:0000256" key="2">
    <source>
        <dbReference type="SAM" id="Phobius"/>
    </source>
</evidence>
<keyword evidence="2" id="KW-0472">Membrane</keyword>
<feature type="transmembrane region" description="Helical" evidence="2">
    <location>
        <begin position="358"/>
        <end position="380"/>
    </location>
</feature>
<dbReference type="OrthoDB" id="69064at2759"/>
<feature type="transmembrane region" description="Helical" evidence="2">
    <location>
        <begin position="287"/>
        <end position="307"/>
    </location>
</feature>
<evidence type="ECO:0000256" key="3">
    <source>
        <dbReference type="SAM" id="SignalP"/>
    </source>
</evidence>
<reference evidence="4 5" key="1">
    <citation type="journal article" date="2014" name="Genome Biol. Evol.">
        <title>The secreted proteins of Achlya hypogyna and Thraustotheca clavata identify the ancestral oomycete secretome and reveal gene acquisitions by horizontal gene transfer.</title>
        <authorList>
            <person name="Misner I."/>
            <person name="Blouin N."/>
            <person name="Leonard G."/>
            <person name="Richards T.A."/>
            <person name="Lane C.E."/>
        </authorList>
    </citation>
    <scope>NUCLEOTIDE SEQUENCE [LARGE SCALE GENOMIC DNA]</scope>
    <source>
        <strain evidence="4 5">ATCC 48635</strain>
    </source>
</reference>
<feature type="transmembrane region" description="Helical" evidence="2">
    <location>
        <begin position="387"/>
        <end position="406"/>
    </location>
</feature>
<gene>
    <name evidence="4" type="ORF">ACHHYP_02079</name>
</gene>
<dbReference type="AlphaFoldDB" id="A0A1V9ZT42"/>
<keyword evidence="3" id="KW-0732">Signal</keyword>
<keyword evidence="2" id="KW-1133">Transmembrane helix</keyword>
<keyword evidence="1" id="KW-0175">Coiled coil</keyword>
<feature type="signal peptide" evidence="3">
    <location>
        <begin position="1"/>
        <end position="19"/>
    </location>
</feature>
<dbReference type="STRING" id="1202772.A0A1V9ZT42"/>
<feature type="coiled-coil region" evidence="1">
    <location>
        <begin position="69"/>
        <end position="96"/>
    </location>
</feature>
<protein>
    <recommendedName>
        <fullName evidence="6">Secreted protein</fullName>
    </recommendedName>
</protein>
<comment type="caution">
    <text evidence="4">The sequence shown here is derived from an EMBL/GenBank/DDBJ whole genome shotgun (WGS) entry which is preliminary data.</text>
</comment>
<feature type="transmembrane region" description="Helical" evidence="2">
    <location>
        <begin position="319"/>
        <end position="338"/>
    </location>
</feature>
<sequence>MRLVRAVAVAVLAAAAVLGDEAAVGVDGAVPTAPVFVPSSLPEDLAQIASLTELLTKVQATASTCESAAAGHRDEISQLQAKVKKAEDVAQAAQTALHDEAKAHVKSQQALSEYKRLHIDALSQEVARREHAEKELAVHMETEASLGRDLREHQEAVDLLKSELAKEMARGLTLQQDAIKHRDDLMELIVSYDQLKEDFKALQAVHDEALDHLAHPMLADYLAARGNDLGEMRPELKAALAKARAVIRVPADVAAAVAQGKNVLLQSHENIRSNVAPLVGDSHATSATVVIVGVLMAPPVYVVALFVRGLQRRLQAQHVVLVLNFLAMCFFGAVGASSVLLDADVLRGLQATNPGSYILLQLVTLGFFLVHTGASVLFGLATTPLRVQLGQLAHVVVSLVVVVHYYEHIWAKAMLDMDHHVHAGTFFLYAFVYLLGLGPALLAAAYDKVRDAKRS</sequence>
<dbReference type="PANTHER" id="PTHR35310">
    <property type="entry name" value="CELL WALL INTEGRITY/STRESS RESPONSE COMPONENT-LIKE PROTEIN"/>
    <property type="match status" value="1"/>
</dbReference>
<evidence type="ECO:0000256" key="1">
    <source>
        <dbReference type="SAM" id="Coils"/>
    </source>
</evidence>
<name>A0A1V9ZT42_ACHHY</name>
<evidence type="ECO:0008006" key="6">
    <source>
        <dbReference type="Google" id="ProtNLM"/>
    </source>
</evidence>